<dbReference type="GO" id="GO:0005506">
    <property type="term" value="F:iron ion binding"/>
    <property type="evidence" value="ECO:0007669"/>
    <property type="project" value="InterPro"/>
</dbReference>
<feature type="transmembrane region" description="Helical" evidence="16">
    <location>
        <begin position="351"/>
        <end position="371"/>
    </location>
</feature>
<keyword evidence="7" id="KW-0408">Iron</keyword>
<dbReference type="GO" id="GO:0050479">
    <property type="term" value="F:glyceryl-ether monooxygenase activity"/>
    <property type="evidence" value="ECO:0007669"/>
    <property type="project" value="UniProtKB-EC"/>
</dbReference>
<reference evidence="19" key="1">
    <citation type="journal article" date="2023" name="Front. Mar. Sci.">
        <title>A new Merluccius polli reference genome to investigate the effects of global change in West African waters.</title>
        <authorList>
            <person name="Mateo J.L."/>
            <person name="Blanco-Fernandez C."/>
            <person name="Garcia-Vazquez E."/>
            <person name="Machado-Schiaffino G."/>
        </authorList>
    </citation>
    <scope>NUCLEOTIDE SEQUENCE</scope>
    <source>
        <strain evidence="19">C29</strain>
        <tissue evidence="19">Fin</tissue>
    </source>
</reference>
<comment type="caution">
    <text evidence="19">The sequence shown here is derived from an EMBL/GenBank/DDBJ whole genome shotgun (WGS) entry which is preliminary data.</text>
</comment>
<evidence type="ECO:0000256" key="7">
    <source>
        <dbReference type="ARBA" id="ARBA00023004"/>
    </source>
</evidence>
<keyword evidence="20" id="KW-1185">Reference proteome</keyword>
<keyword evidence="3 16" id="KW-0812">Transmembrane</keyword>
<dbReference type="GO" id="GO:0006643">
    <property type="term" value="P:membrane lipid metabolic process"/>
    <property type="evidence" value="ECO:0007669"/>
    <property type="project" value="TreeGrafter"/>
</dbReference>
<name>A0AA47N0D1_MERPO</name>
<proteinExistence type="inferred from homology"/>
<dbReference type="EMBL" id="JAOPHQ010001708">
    <property type="protein sequence ID" value="KAK0149952.1"/>
    <property type="molecule type" value="Genomic_DNA"/>
</dbReference>
<evidence type="ECO:0000259" key="17">
    <source>
        <dbReference type="Pfam" id="PF04116"/>
    </source>
</evidence>
<feature type="transmembrane region" description="Helical" evidence="16">
    <location>
        <begin position="165"/>
        <end position="184"/>
    </location>
</feature>
<evidence type="ECO:0000259" key="18">
    <source>
        <dbReference type="Pfam" id="PF24858"/>
    </source>
</evidence>
<keyword evidence="9 16" id="KW-0472">Membrane</keyword>
<evidence type="ECO:0000313" key="20">
    <source>
        <dbReference type="Proteomes" id="UP001174136"/>
    </source>
</evidence>
<keyword evidence="4" id="KW-0256">Endoplasmic reticulum</keyword>
<evidence type="ECO:0000256" key="13">
    <source>
        <dbReference type="ARBA" id="ARBA00040992"/>
    </source>
</evidence>
<evidence type="ECO:0000256" key="8">
    <source>
        <dbReference type="ARBA" id="ARBA00023098"/>
    </source>
</evidence>
<evidence type="ECO:0000256" key="4">
    <source>
        <dbReference type="ARBA" id="ARBA00022824"/>
    </source>
</evidence>
<evidence type="ECO:0000256" key="11">
    <source>
        <dbReference type="ARBA" id="ARBA00038190"/>
    </source>
</evidence>
<feature type="domain" description="Alkylglycerol monooxygenase C-terminal" evidence="18">
    <location>
        <begin position="327"/>
        <end position="410"/>
    </location>
</feature>
<evidence type="ECO:0000256" key="1">
    <source>
        <dbReference type="ARBA" id="ARBA00001962"/>
    </source>
</evidence>
<evidence type="ECO:0000256" key="2">
    <source>
        <dbReference type="ARBA" id="ARBA00004477"/>
    </source>
</evidence>
<comment type="function">
    <text evidence="10">Glyceryl-ether monooxygenase that cleaves the O-alkyl bond of ether lipids. Ether lipids are essential components of brain membranes.</text>
</comment>
<comment type="subcellular location">
    <subcellularLocation>
        <location evidence="2">Endoplasmic reticulum membrane</location>
        <topology evidence="2">Multi-pass membrane protein</topology>
    </subcellularLocation>
</comment>
<comment type="similarity">
    <text evidence="11">Belongs to the sterol desaturase family. TMEM195 subfamily.</text>
</comment>
<feature type="transmembrane region" description="Helical" evidence="16">
    <location>
        <begin position="324"/>
        <end position="344"/>
    </location>
</feature>
<comment type="cofactor">
    <cofactor evidence="1">
        <name>Fe cation</name>
        <dbReference type="ChEBI" id="CHEBI:24875"/>
    </cofactor>
</comment>
<dbReference type="EC" id="1.14.16.5" evidence="12"/>
<evidence type="ECO:0000256" key="6">
    <source>
        <dbReference type="ARBA" id="ARBA00023002"/>
    </source>
</evidence>
<evidence type="ECO:0000256" key="14">
    <source>
        <dbReference type="ARBA" id="ARBA00041444"/>
    </source>
</evidence>
<dbReference type="Pfam" id="PF04116">
    <property type="entry name" value="FA_hydroxylase"/>
    <property type="match status" value="1"/>
</dbReference>
<evidence type="ECO:0000256" key="3">
    <source>
        <dbReference type="ARBA" id="ARBA00022692"/>
    </source>
</evidence>
<organism evidence="19 20">
    <name type="scientific">Merluccius polli</name>
    <name type="common">Benguela hake</name>
    <name type="synonym">Merluccius cadenati</name>
    <dbReference type="NCBI Taxonomy" id="89951"/>
    <lineage>
        <taxon>Eukaryota</taxon>
        <taxon>Metazoa</taxon>
        <taxon>Chordata</taxon>
        <taxon>Craniata</taxon>
        <taxon>Vertebrata</taxon>
        <taxon>Euteleostomi</taxon>
        <taxon>Actinopterygii</taxon>
        <taxon>Neopterygii</taxon>
        <taxon>Teleostei</taxon>
        <taxon>Neoteleostei</taxon>
        <taxon>Acanthomorphata</taxon>
        <taxon>Zeiogadaria</taxon>
        <taxon>Gadariae</taxon>
        <taxon>Gadiformes</taxon>
        <taxon>Gadoidei</taxon>
        <taxon>Merlucciidae</taxon>
        <taxon>Merluccius</taxon>
    </lineage>
</organism>
<keyword evidence="8" id="KW-0443">Lipid metabolism</keyword>
<dbReference type="Pfam" id="PF24858">
    <property type="entry name" value="AGMP_C"/>
    <property type="match status" value="1"/>
</dbReference>
<accession>A0AA47N0D1</accession>
<evidence type="ECO:0000313" key="19">
    <source>
        <dbReference type="EMBL" id="KAK0149952.1"/>
    </source>
</evidence>
<dbReference type="GO" id="GO:0008610">
    <property type="term" value="P:lipid biosynthetic process"/>
    <property type="evidence" value="ECO:0007669"/>
    <property type="project" value="InterPro"/>
</dbReference>
<keyword evidence="19" id="KW-0503">Monooxygenase</keyword>
<comment type="catalytic activity">
    <reaction evidence="15">
        <text>1-O-(1,2-saturated-alkyl)-sn-glycerol + (6R)-L-erythro-5,6,7,8-tetrahydrobiopterin + O2 = a 1-(1-hydroxyalkyl)-sn-glycerol + (6R)-L-erythro-6,7-dihydrobiopterin + H2O</text>
        <dbReference type="Rhea" id="RHEA:36255"/>
        <dbReference type="ChEBI" id="CHEBI:15377"/>
        <dbReference type="ChEBI" id="CHEBI:15379"/>
        <dbReference type="ChEBI" id="CHEBI:43120"/>
        <dbReference type="ChEBI" id="CHEBI:59560"/>
        <dbReference type="ChEBI" id="CHEBI:73418"/>
        <dbReference type="ChEBI" id="CHEBI:83957"/>
        <dbReference type="EC" id="1.14.16.5"/>
    </reaction>
</comment>
<dbReference type="InterPro" id="IPR006694">
    <property type="entry name" value="Fatty_acid_hydroxylase"/>
</dbReference>
<evidence type="ECO:0000256" key="15">
    <source>
        <dbReference type="ARBA" id="ARBA00047556"/>
    </source>
</evidence>
<evidence type="ECO:0000256" key="5">
    <source>
        <dbReference type="ARBA" id="ARBA00022989"/>
    </source>
</evidence>
<keyword evidence="5 16" id="KW-1133">Transmembrane helix</keyword>
<dbReference type="Proteomes" id="UP001174136">
    <property type="component" value="Unassembled WGS sequence"/>
</dbReference>
<protein>
    <recommendedName>
        <fullName evidence="13">Alkylglycerol monooxygenase</fullName>
        <ecNumber evidence="12">1.14.16.5</ecNumber>
    </recommendedName>
    <alternativeName>
        <fullName evidence="14">Transmembrane protein 195</fullName>
    </alternativeName>
</protein>
<dbReference type="AlphaFoldDB" id="A0AA47N0D1"/>
<dbReference type="PANTHER" id="PTHR21624">
    <property type="entry name" value="STEROL DESATURASE-RELATED PROTEIN"/>
    <property type="match status" value="1"/>
</dbReference>
<feature type="domain" description="Fatty acid hydroxylase" evidence="17">
    <location>
        <begin position="112"/>
        <end position="243"/>
    </location>
</feature>
<dbReference type="PANTHER" id="PTHR21624:SF1">
    <property type="entry name" value="ALKYLGLYCEROL MONOOXYGENASE"/>
    <property type="match status" value="1"/>
</dbReference>
<evidence type="ECO:0000256" key="12">
    <source>
        <dbReference type="ARBA" id="ARBA00039026"/>
    </source>
</evidence>
<feature type="transmembrane region" description="Helical" evidence="16">
    <location>
        <begin position="108"/>
        <end position="125"/>
    </location>
</feature>
<keyword evidence="6" id="KW-0560">Oxidoreductase</keyword>
<dbReference type="GO" id="GO:0005789">
    <property type="term" value="C:endoplasmic reticulum membrane"/>
    <property type="evidence" value="ECO:0007669"/>
    <property type="project" value="UniProtKB-SubCell"/>
</dbReference>
<evidence type="ECO:0000256" key="9">
    <source>
        <dbReference type="ARBA" id="ARBA00023136"/>
    </source>
</evidence>
<dbReference type="InterPro" id="IPR051689">
    <property type="entry name" value="Sterol_desaturase/TMEM195"/>
</dbReference>
<evidence type="ECO:0000256" key="16">
    <source>
        <dbReference type="SAM" id="Phobius"/>
    </source>
</evidence>
<sequence length="445" mass="51868">MDGKDVSTGFRALFYMVTRNESSFQHVEDVPPYTDQAPPFFISLILLEMLVGWMKTGAPIASVSDGITSIFAGIISRLPSLFMRSMELTCYMYVWNHYHLVALPWDSAWTWWLAFLAVDLGYYWVHRFSHEVAFIWAAHQVHHSSEYYNLFTALRQSLTQQFTSWVFYLPMALAVPPSVFAVHIEFNLLYQFWIHTEVIRDLGPLEWILNTPSHHRVHHGRNQYCIDKNFGGVLIIWDRLFGTFAPEKDKVVYGLVFPIKTFEIFYIQFHYYRYLWSKASLYNTLSEKLSTFSNGPSWKPGKPRLGDHSEVTGEELPLDPKLSLATRVYLLIHFLLVLGLYLKVKMMLSQLPILAMSGYMLLTFTSLGFIIDRRPLAAILEMLRCAVMVMMQRSVYMEPLLPSLAIPIQVLQLKKTKERKRKRRRLQFYFPSTSSLPVPFLSRVE</sequence>
<dbReference type="InterPro" id="IPR056853">
    <property type="entry name" value="AGMP_C"/>
</dbReference>
<evidence type="ECO:0000256" key="10">
    <source>
        <dbReference type="ARBA" id="ARBA00037122"/>
    </source>
</evidence>
<gene>
    <name evidence="19" type="primary">agmo</name>
    <name evidence="19" type="ORF">N1851_009275</name>
</gene>